<keyword evidence="1" id="KW-0472">Membrane</keyword>
<feature type="transmembrane region" description="Helical" evidence="1">
    <location>
        <begin position="259"/>
        <end position="277"/>
    </location>
</feature>
<dbReference type="EMBL" id="JANIEX010000051">
    <property type="protein sequence ID" value="KAJ3574977.1"/>
    <property type="molecule type" value="Genomic_DNA"/>
</dbReference>
<evidence type="ECO:0000259" key="2">
    <source>
        <dbReference type="Pfam" id="PF20152"/>
    </source>
</evidence>
<dbReference type="Pfam" id="PF20152">
    <property type="entry name" value="DUF6534"/>
    <property type="match status" value="1"/>
</dbReference>
<feature type="transmembrane region" description="Helical" evidence="1">
    <location>
        <begin position="217"/>
        <end position="238"/>
    </location>
</feature>
<dbReference type="AlphaFoldDB" id="A0AAD5YY02"/>
<evidence type="ECO:0000256" key="1">
    <source>
        <dbReference type="SAM" id="Phobius"/>
    </source>
</evidence>
<name>A0AAD5YY02_9AGAR</name>
<accession>A0AAD5YY02</accession>
<keyword evidence="1" id="KW-1133">Transmembrane helix</keyword>
<feature type="transmembrane region" description="Helical" evidence="1">
    <location>
        <begin position="64"/>
        <end position="87"/>
    </location>
</feature>
<comment type="caution">
    <text evidence="3">The sequence shown here is derived from an EMBL/GenBank/DDBJ whole genome shotgun (WGS) entry which is preliminary data.</text>
</comment>
<reference evidence="3" key="1">
    <citation type="submission" date="2022-07" db="EMBL/GenBank/DDBJ databases">
        <title>Genome Sequence of Leucocoprinus birnbaumii.</title>
        <authorList>
            <person name="Buettner E."/>
        </authorList>
    </citation>
    <scope>NUCLEOTIDE SEQUENCE</scope>
    <source>
        <strain evidence="3">VT141</strain>
    </source>
</reference>
<dbReference type="PANTHER" id="PTHR40465:SF1">
    <property type="entry name" value="DUF6534 DOMAIN-CONTAINING PROTEIN"/>
    <property type="match status" value="1"/>
</dbReference>
<feature type="transmembrane region" description="Helical" evidence="1">
    <location>
        <begin position="30"/>
        <end position="52"/>
    </location>
</feature>
<evidence type="ECO:0000313" key="4">
    <source>
        <dbReference type="Proteomes" id="UP001213000"/>
    </source>
</evidence>
<evidence type="ECO:0000313" key="3">
    <source>
        <dbReference type="EMBL" id="KAJ3574977.1"/>
    </source>
</evidence>
<protein>
    <recommendedName>
        <fullName evidence="2">DUF6534 domain-containing protein</fullName>
    </recommendedName>
</protein>
<proteinExistence type="predicted"/>
<organism evidence="3 4">
    <name type="scientific">Leucocoprinus birnbaumii</name>
    <dbReference type="NCBI Taxonomy" id="56174"/>
    <lineage>
        <taxon>Eukaryota</taxon>
        <taxon>Fungi</taxon>
        <taxon>Dikarya</taxon>
        <taxon>Basidiomycota</taxon>
        <taxon>Agaricomycotina</taxon>
        <taxon>Agaricomycetes</taxon>
        <taxon>Agaricomycetidae</taxon>
        <taxon>Agaricales</taxon>
        <taxon>Agaricineae</taxon>
        <taxon>Agaricaceae</taxon>
        <taxon>Leucocoprinus</taxon>
    </lineage>
</organism>
<keyword evidence="1" id="KW-0812">Transmembrane</keyword>
<sequence>MAESQQPLGPHNVCMILAPTILTASYRGPIVLGITFDLILLGILTTQTYFYYLAFPKDRKLLKFAVVSAWAIGVAQSGLAIYDLFLIQSFAGRKACGVPLRNDVAHYWFSVNLASALVASTAQWIYTNRIYVMSRRRWLVLPIVFLSCAQLGSSILGCFCTYGESVYFSGLTSEVMRDYRDQLAMNTKPINFLGIRKSLNTISLSHPNICFTGYYKLWGPLNVACDFLITASLAIILLRSRGRTVKKSMHNRLTGVVQLIIETGLATVVVVSCFVAFSNSTVSLLKFLYSPKPTWSLFAGLAMGKIYSNSMMALLNNRAVIGGSRRMHSRAIDTDILRSIPLRSMGAGDSPGQD</sequence>
<keyword evidence="4" id="KW-1185">Reference proteome</keyword>
<dbReference type="PANTHER" id="PTHR40465">
    <property type="entry name" value="CHROMOSOME 1, WHOLE GENOME SHOTGUN SEQUENCE"/>
    <property type="match status" value="1"/>
</dbReference>
<dbReference type="InterPro" id="IPR045339">
    <property type="entry name" value="DUF6534"/>
</dbReference>
<feature type="transmembrane region" description="Helical" evidence="1">
    <location>
        <begin position="107"/>
        <end position="126"/>
    </location>
</feature>
<dbReference type="Proteomes" id="UP001213000">
    <property type="component" value="Unassembled WGS sequence"/>
</dbReference>
<feature type="transmembrane region" description="Helical" evidence="1">
    <location>
        <begin position="138"/>
        <end position="162"/>
    </location>
</feature>
<feature type="domain" description="DUF6534" evidence="2">
    <location>
        <begin position="223"/>
        <end position="319"/>
    </location>
</feature>
<feature type="transmembrane region" description="Helical" evidence="1">
    <location>
        <begin position="297"/>
        <end position="317"/>
    </location>
</feature>
<gene>
    <name evidence="3" type="ORF">NP233_g1390</name>
</gene>